<protein>
    <submittedName>
        <fullName evidence="11">SusC/RagA family TonB-linked outer membrane protein</fullName>
    </submittedName>
</protein>
<dbReference type="NCBIfam" id="TIGR04057">
    <property type="entry name" value="SusC_RagA_signa"/>
    <property type="match status" value="1"/>
</dbReference>
<dbReference type="Pfam" id="PF13715">
    <property type="entry name" value="CarbopepD_reg_2"/>
    <property type="match status" value="1"/>
</dbReference>
<dbReference type="PANTHER" id="PTHR30069:SF29">
    <property type="entry name" value="HEMOGLOBIN AND HEMOGLOBIN-HAPTOGLOBIN-BINDING PROTEIN 1-RELATED"/>
    <property type="match status" value="1"/>
</dbReference>
<feature type="signal peptide" evidence="9">
    <location>
        <begin position="1"/>
        <end position="19"/>
    </location>
</feature>
<keyword evidence="3 8" id="KW-1134">Transmembrane beta strand</keyword>
<name>A0ABW5LRS1_9FLAO</name>
<dbReference type="InterPro" id="IPR008969">
    <property type="entry name" value="CarboxyPept-like_regulatory"/>
</dbReference>
<gene>
    <name evidence="11" type="ORF">ACFSRZ_06885</name>
</gene>
<keyword evidence="4 8" id="KW-0812">Transmembrane</keyword>
<evidence type="ECO:0000256" key="6">
    <source>
        <dbReference type="ARBA" id="ARBA00023136"/>
    </source>
</evidence>
<evidence type="ECO:0000313" key="12">
    <source>
        <dbReference type="Proteomes" id="UP001597508"/>
    </source>
</evidence>
<reference evidence="12" key="1">
    <citation type="journal article" date="2019" name="Int. J. Syst. Evol. Microbiol.">
        <title>The Global Catalogue of Microorganisms (GCM) 10K type strain sequencing project: providing services to taxonomists for standard genome sequencing and annotation.</title>
        <authorList>
            <consortium name="The Broad Institute Genomics Platform"/>
            <consortium name="The Broad Institute Genome Sequencing Center for Infectious Disease"/>
            <person name="Wu L."/>
            <person name="Ma J."/>
        </authorList>
    </citation>
    <scope>NUCLEOTIDE SEQUENCE [LARGE SCALE GENOMIC DNA]</scope>
    <source>
        <strain evidence="12">KCTC 52127</strain>
    </source>
</reference>
<dbReference type="NCBIfam" id="TIGR04056">
    <property type="entry name" value="OMP_RagA_SusC"/>
    <property type="match status" value="1"/>
</dbReference>
<dbReference type="InterPro" id="IPR037066">
    <property type="entry name" value="Plug_dom_sf"/>
</dbReference>
<dbReference type="SUPFAM" id="SSF49464">
    <property type="entry name" value="Carboxypeptidase regulatory domain-like"/>
    <property type="match status" value="1"/>
</dbReference>
<evidence type="ECO:0000256" key="8">
    <source>
        <dbReference type="PROSITE-ProRule" id="PRU01360"/>
    </source>
</evidence>
<organism evidence="11 12">
    <name type="scientific">Pseudotenacibaculum haliotis</name>
    <dbReference type="NCBI Taxonomy" id="1862138"/>
    <lineage>
        <taxon>Bacteria</taxon>
        <taxon>Pseudomonadati</taxon>
        <taxon>Bacteroidota</taxon>
        <taxon>Flavobacteriia</taxon>
        <taxon>Flavobacteriales</taxon>
        <taxon>Flavobacteriaceae</taxon>
        <taxon>Pseudotenacibaculum</taxon>
    </lineage>
</organism>
<keyword evidence="2 8" id="KW-0813">Transport</keyword>
<accession>A0ABW5LRS1</accession>
<evidence type="ECO:0000313" key="11">
    <source>
        <dbReference type="EMBL" id="MFD2567092.1"/>
    </source>
</evidence>
<evidence type="ECO:0000256" key="2">
    <source>
        <dbReference type="ARBA" id="ARBA00022448"/>
    </source>
</evidence>
<feature type="domain" description="TonB-dependent receptor plug" evidence="10">
    <location>
        <begin position="113"/>
        <end position="217"/>
    </location>
</feature>
<comment type="subcellular location">
    <subcellularLocation>
        <location evidence="1 8">Cell outer membrane</location>
        <topology evidence="1 8">Multi-pass membrane protein</topology>
    </subcellularLocation>
</comment>
<dbReference type="PANTHER" id="PTHR30069">
    <property type="entry name" value="TONB-DEPENDENT OUTER MEMBRANE RECEPTOR"/>
    <property type="match status" value="1"/>
</dbReference>
<dbReference type="RefSeq" id="WP_379665802.1">
    <property type="nucleotide sequence ID" value="NZ_JBHULH010000003.1"/>
</dbReference>
<dbReference type="InterPro" id="IPR012910">
    <property type="entry name" value="Plug_dom"/>
</dbReference>
<sequence length="1004" mass="109885">MRRLLLVISLIFSSMFLYAQTLNVKGVVTDAVTGETLPGVNVIVKNSSKGDVTDFDGNYRISAVPKGAILVFSYLGYVTKEVTVDKETINVSLKESSEQLDEIVVVGYGTQRKKEVTGAVSVIGSETIEELKPTRVEQALQGQVAGVNVTSPSGSPGAAQNIRIRGISTNGNNNPLILVDGNIIEDLSVINPSDIESINVLKDATAGIYGVRGANGVIIITTKTGRKETDFKYSFNAYTGFQTTTREIPVLNATEYALLANEAHAANGEALPFPNVGGLGFGTDWQNEVFETAPISSADFLVNKGTEKSTYSFGASFLDQDGIIGRDKSNFNRRTVKFNYSTEIIKGLNLKTSSLYTNTNRKTLPENALGSVLFNALNMPSTSGINEQAPTTGVGIEVVNPLAQRDNTFNRIWVNKYAGSYSLSYKFLENFSAEVRYQHNYAVVKGKFFNPAVDYGAGKVFNNNVPTVNFFQQTFKDYLFDAILRYERKFNDVHDVKLMVGTSVNKSQGINDVNLTSFNVSGDDLNSASIGSGAQNNLAISNAPREFFDSRLLSYFARIQYNYAGKYLFSAVVRRDGSSNFGPKNKFGYFTTGSVGWVVSDEDFLKDSETINLLKLRASYGVIGNDRIQSFRFVSTLSGEATYVFNNQLTFGQALGAISNPEIRWEKQKPLDIGLDIGLFNKIDITVDYFNKETEDLLVNPEVSGLLGSNAPGSAVPLVNAGTVRNRGLEFSISYKEDINDDFNFGINYNLTTLDNEVLFVGSDTGVVFGGTFGVGQELGISRMEAGFPIGYFYGLQTNGLFQTQADVDAHATQSNAAPGDLRFVDQNGDGVINSDDRTYIGDPIPDATMGLNISMNYKNFDFNMYAFASIGNDIVRNYERNQPLTNRSVYYLDRWTGPGTSNSFPRVTTGPNSNGLFSDFYVEDGSFVRLQNIQLGYSFGEEFLKRPGFDKLRIYVSASNLFTLTKYRGFDPTGSGGDPIGAGVDQGFYPAPKTFLLGVNVNF</sequence>
<feature type="chain" id="PRO_5047030813" evidence="9">
    <location>
        <begin position="20"/>
        <end position="1004"/>
    </location>
</feature>
<dbReference type="InterPro" id="IPR023996">
    <property type="entry name" value="TonB-dep_OMP_SusC/RagA"/>
</dbReference>
<keyword evidence="5 9" id="KW-0732">Signal</keyword>
<dbReference type="EMBL" id="JBHULH010000003">
    <property type="protein sequence ID" value="MFD2567092.1"/>
    <property type="molecule type" value="Genomic_DNA"/>
</dbReference>
<keyword evidence="12" id="KW-1185">Reference proteome</keyword>
<dbReference type="InterPro" id="IPR039426">
    <property type="entry name" value="TonB-dep_rcpt-like"/>
</dbReference>
<dbReference type="Gene3D" id="2.40.170.20">
    <property type="entry name" value="TonB-dependent receptor, beta-barrel domain"/>
    <property type="match status" value="1"/>
</dbReference>
<evidence type="ECO:0000256" key="5">
    <source>
        <dbReference type="ARBA" id="ARBA00022729"/>
    </source>
</evidence>
<comment type="similarity">
    <text evidence="8">Belongs to the TonB-dependent receptor family.</text>
</comment>
<evidence type="ECO:0000256" key="4">
    <source>
        <dbReference type="ARBA" id="ARBA00022692"/>
    </source>
</evidence>
<dbReference type="InterPro" id="IPR023997">
    <property type="entry name" value="TonB-dep_OMP_SusC/RagA_CS"/>
</dbReference>
<evidence type="ECO:0000256" key="7">
    <source>
        <dbReference type="ARBA" id="ARBA00023237"/>
    </source>
</evidence>
<dbReference type="Pfam" id="PF07715">
    <property type="entry name" value="Plug"/>
    <property type="match status" value="1"/>
</dbReference>
<evidence type="ECO:0000259" key="10">
    <source>
        <dbReference type="Pfam" id="PF07715"/>
    </source>
</evidence>
<dbReference type="InterPro" id="IPR036942">
    <property type="entry name" value="Beta-barrel_TonB_sf"/>
</dbReference>
<dbReference type="SUPFAM" id="SSF56935">
    <property type="entry name" value="Porins"/>
    <property type="match status" value="1"/>
</dbReference>
<dbReference type="PROSITE" id="PS52016">
    <property type="entry name" value="TONB_DEPENDENT_REC_3"/>
    <property type="match status" value="1"/>
</dbReference>
<dbReference type="Gene3D" id="2.60.40.1120">
    <property type="entry name" value="Carboxypeptidase-like, regulatory domain"/>
    <property type="match status" value="1"/>
</dbReference>
<keyword evidence="7 8" id="KW-0998">Cell outer membrane</keyword>
<comment type="caution">
    <text evidence="11">The sequence shown here is derived from an EMBL/GenBank/DDBJ whole genome shotgun (WGS) entry which is preliminary data.</text>
</comment>
<proteinExistence type="inferred from homology"/>
<evidence type="ECO:0000256" key="9">
    <source>
        <dbReference type="SAM" id="SignalP"/>
    </source>
</evidence>
<evidence type="ECO:0000256" key="1">
    <source>
        <dbReference type="ARBA" id="ARBA00004571"/>
    </source>
</evidence>
<evidence type="ECO:0000256" key="3">
    <source>
        <dbReference type="ARBA" id="ARBA00022452"/>
    </source>
</evidence>
<dbReference type="Gene3D" id="2.170.130.10">
    <property type="entry name" value="TonB-dependent receptor, plug domain"/>
    <property type="match status" value="1"/>
</dbReference>
<keyword evidence="6 8" id="KW-0472">Membrane</keyword>
<dbReference type="Proteomes" id="UP001597508">
    <property type="component" value="Unassembled WGS sequence"/>
</dbReference>